<feature type="transmembrane region" description="Helical" evidence="1">
    <location>
        <begin position="14"/>
        <end position="37"/>
    </location>
</feature>
<keyword evidence="1" id="KW-1133">Transmembrane helix</keyword>
<evidence type="ECO:0000313" key="3">
    <source>
        <dbReference type="EMBL" id="ANU26438.1"/>
    </source>
</evidence>
<proteinExistence type="predicted"/>
<protein>
    <recommendedName>
        <fullName evidence="2">DUF5658 domain-containing protein</fullName>
    </recommendedName>
</protein>
<keyword evidence="4" id="KW-1185">Reference proteome</keyword>
<gene>
    <name evidence="3" type="ORF">I858_005300</name>
</gene>
<sequence>MTATKVHVPLKKHIWGLIILNLMDGLLTYMGLSFGVITERNPLLASLSPIALLMMKILLSLCLFSFLFTSLVNVQSRVWRCTLILVNGLYMSILVLHFYWLTLFLT</sequence>
<organism evidence="3 4">
    <name type="scientific">Planococcus versutus</name>
    <dbReference type="NCBI Taxonomy" id="1302659"/>
    <lineage>
        <taxon>Bacteria</taxon>
        <taxon>Bacillati</taxon>
        <taxon>Bacillota</taxon>
        <taxon>Bacilli</taxon>
        <taxon>Bacillales</taxon>
        <taxon>Caryophanaceae</taxon>
        <taxon>Planococcus</taxon>
    </lineage>
</organism>
<dbReference type="OrthoDB" id="2084666at2"/>
<dbReference type="Pfam" id="PF18902">
    <property type="entry name" value="DUF5658"/>
    <property type="match status" value="1"/>
</dbReference>
<dbReference type="KEGG" id="pll:I858_005300"/>
<feature type="transmembrane region" description="Helical" evidence="1">
    <location>
        <begin position="43"/>
        <end position="69"/>
    </location>
</feature>
<reference evidence="3" key="1">
    <citation type="submission" date="2016-10" db="EMBL/GenBank/DDBJ databases">
        <authorList>
            <person name="See-Too W.S."/>
        </authorList>
    </citation>
    <scope>NUCLEOTIDE SEQUENCE</scope>
    <source>
        <strain evidence="3">L10.15</strain>
    </source>
</reference>
<keyword evidence="1" id="KW-0812">Transmembrane</keyword>
<feature type="transmembrane region" description="Helical" evidence="1">
    <location>
        <begin position="81"/>
        <end position="100"/>
    </location>
</feature>
<name>A0A1B1RZQ0_9BACL</name>
<dbReference type="EMBL" id="CP016540">
    <property type="protein sequence ID" value="ANU26438.1"/>
    <property type="molecule type" value="Genomic_DNA"/>
</dbReference>
<dbReference type="RefSeq" id="WP_049695031.1">
    <property type="nucleotide sequence ID" value="NZ_CP016540.2"/>
</dbReference>
<dbReference type="Proteomes" id="UP000053354">
    <property type="component" value="Chromosome"/>
</dbReference>
<accession>A0A1B1RZQ0</accession>
<evidence type="ECO:0000313" key="4">
    <source>
        <dbReference type="Proteomes" id="UP000053354"/>
    </source>
</evidence>
<dbReference type="AlphaFoldDB" id="A0A1B1RZQ0"/>
<evidence type="ECO:0000259" key="2">
    <source>
        <dbReference type="Pfam" id="PF18902"/>
    </source>
</evidence>
<evidence type="ECO:0000256" key="1">
    <source>
        <dbReference type="SAM" id="Phobius"/>
    </source>
</evidence>
<feature type="domain" description="DUF5658" evidence="2">
    <location>
        <begin position="16"/>
        <end position="102"/>
    </location>
</feature>
<dbReference type="InterPro" id="IPR043717">
    <property type="entry name" value="DUF5658"/>
</dbReference>
<keyword evidence="1" id="KW-0472">Membrane</keyword>